<sequence>MAKRSLSLVGLGWITLFILYWLQVGLFVSFLVIHLDNYAYAAWFILFVPAFVLILVFFHTNEQSYADNDENVRGVWIIWGTYIVAYFITVAVIFGKVAHKLTKDEDLGINALLGTLCITPGLLVLLLQLMICPSYRKPVLSLSIFSALNIFDGIEMLEIFLMQKEGNFDLEKDIEICIVFFACFCFLLSPIGLIRNKFMVDGTVKERKETSMVLGPLEIIGTNLPFLVLRAIIWHKYEAAIFIAKNAVALVVGGVEFFILAGTCKCEGKPRGQEFNV</sequence>
<evidence type="ECO:0000256" key="1">
    <source>
        <dbReference type="ARBA" id="ARBA00007711"/>
    </source>
</evidence>
<evidence type="ECO:0000313" key="2">
    <source>
        <dbReference type="EMBL" id="CAB4000262.1"/>
    </source>
</evidence>
<dbReference type="EMBL" id="CACRXK020003790">
    <property type="protein sequence ID" value="CAB4000262.1"/>
    <property type="molecule type" value="Genomic_DNA"/>
</dbReference>
<dbReference type="PANTHER" id="PTHR47399">
    <property type="entry name" value="TRANSMEMBRANE PROTEIN 121B"/>
    <property type="match status" value="1"/>
</dbReference>
<reference evidence="2" key="1">
    <citation type="submission" date="2020-04" db="EMBL/GenBank/DDBJ databases">
        <authorList>
            <person name="Alioto T."/>
            <person name="Alioto T."/>
            <person name="Gomez Garrido J."/>
        </authorList>
    </citation>
    <scope>NUCLEOTIDE SEQUENCE</scope>
    <source>
        <strain evidence="2">A484AB</strain>
    </source>
</reference>
<comment type="similarity">
    <text evidence="1">Belongs to the TMEM121 family.</text>
</comment>
<protein>
    <submittedName>
        <fullName evidence="2">Uncharacterized protein</fullName>
    </submittedName>
</protein>
<dbReference type="OrthoDB" id="5984972at2759"/>
<dbReference type="PANTHER" id="PTHR47399:SF1">
    <property type="entry name" value="TRANSMEMBRANE PROTEIN 121B"/>
    <property type="match status" value="1"/>
</dbReference>
<name>A0A6S7I1B8_PARCT</name>
<dbReference type="InterPro" id="IPR032776">
    <property type="entry name" value="CECR6/TMEM121"/>
</dbReference>
<dbReference type="Pfam" id="PF14997">
    <property type="entry name" value="CECR6_TMEM121"/>
    <property type="match status" value="1"/>
</dbReference>
<dbReference type="AlphaFoldDB" id="A0A6S7I1B8"/>
<gene>
    <name evidence="2" type="ORF">PACLA_8A060058</name>
</gene>
<dbReference type="InterPro" id="IPR026624">
    <property type="entry name" value="CECR6"/>
</dbReference>
<evidence type="ECO:0000313" key="3">
    <source>
        <dbReference type="Proteomes" id="UP001152795"/>
    </source>
</evidence>
<comment type="caution">
    <text evidence="2">The sequence shown here is derived from an EMBL/GenBank/DDBJ whole genome shotgun (WGS) entry which is preliminary data.</text>
</comment>
<keyword evidence="3" id="KW-1185">Reference proteome</keyword>
<dbReference type="Proteomes" id="UP001152795">
    <property type="component" value="Unassembled WGS sequence"/>
</dbReference>
<organism evidence="2 3">
    <name type="scientific">Paramuricea clavata</name>
    <name type="common">Red gorgonian</name>
    <name type="synonym">Violescent sea-whip</name>
    <dbReference type="NCBI Taxonomy" id="317549"/>
    <lineage>
        <taxon>Eukaryota</taxon>
        <taxon>Metazoa</taxon>
        <taxon>Cnidaria</taxon>
        <taxon>Anthozoa</taxon>
        <taxon>Octocorallia</taxon>
        <taxon>Malacalcyonacea</taxon>
        <taxon>Plexauridae</taxon>
        <taxon>Paramuricea</taxon>
    </lineage>
</organism>
<accession>A0A6S7I1B8</accession>
<proteinExistence type="inferred from homology"/>